<protein>
    <submittedName>
        <fullName evidence="1">UDP-glucose/GDP-mannose dehydrogenase</fullName>
    </submittedName>
</protein>
<accession>C7RS64</accession>
<dbReference type="OrthoDB" id="9803238at2"/>
<dbReference type="HOGENOM" id="CLU_2613844_0_0_4"/>
<name>C7RS64_ACCRE</name>
<gene>
    <name evidence="1" type="ordered locus">CAP2UW1_2601</name>
</gene>
<evidence type="ECO:0000313" key="1">
    <source>
        <dbReference type="EMBL" id="ACV35887.1"/>
    </source>
</evidence>
<organism evidence="1">
    <name type="scientific">Accumulibacter regalis</name>
    <dbReference type="NCBI Taxonomy" id="522306"/>
    <lineage>
        <taxon>Bacteria</taxon>
        <taxon>Pseudomonadati</taxon>
        <taxon>Pseudomonadota</taxon>
        <taxon>Betaproteobacteria</taxon>
        <taxon>Candidatus Accumulibacter</taxon>
    </lineage>
</organism>
<dbReference type="KEGG" id="app:CAP2UW1_2601"/>
<dbReference type="EMBL" id="CP001715">
    <property type="protein sequence ID" value="ACV35887.1"/>
    <property type="molecule type" value="Genomic_DNA"/>
</dbReference>
<reference evidence="1" key="2">
    <citation type="submission" date="2009-09" db="EMBL/GenBank/DDBJ databases">
        <title>Complete sequence of chromosome of Candidatus Accumulibacter phosphatis clade IIA str. UW-1.</title>
        <authorList>
            <consortium name="US DOE Joint Genome Institute"/>
            <person name="Martin H.G."/>
            <person name="Ivanova N."/>
            <person name="Kunin V."/>
            <person name="Warnecke F."/>
            <person name="Barry K."/>
            <person name="He S."/>
            <person name="Salamov A."/>
            <person name="Szeto E."/>
            <person name="Dalin E."/>
            <person name="Pangilinan J.L."/>
            <person name="Lapidus A."/>
            <person name="Lowry S."/>
            <person name="Kyrpides N.C."/>
            <person name="McMahon K.D."/>
            <person name="Hugenholtz P."/>
        </authorList>
    </citation>
    <scope>NUCLEOTIDE SEQUENCE [LARGE SCALE GENOMIC DNA]</scope>
    <source>
        <strain evidence="1">UW-1</strain>
    </source>
</reference>
<sequence length="78" mass="8549">MLLLFGFPSFSAEAQRQYGITLPGALPDRGLHDALVVAVAHDEFKRLSIASPRRLANGWTVVHDIKGMYGKDEVAGRL</sequence>
<dbReference type="AlphaFoldDB" id="C7RS64"/>
<dbReference type="STRING" id="522306.CAP2UW1_2601"/>
<proteinExistence type="predicted"/>
<reference evidence="1" key="1">
    <citation type="submission" date="2009-08" db="EMBL/GenBank/DDBJ databases">
        <authorList>
            <consortium name="US DOE Joint Genome Institute"/>
            <person name="Lucas S."/>
            <person name="Copeland A."/>
            <person name="Lapidus A."/>
            <person name="Glavina del Rio T."/>
            <person name="Dalin E."/>
            <person name="Tice H."/>
            <person name="Bruce D."/>
            <person name="Barry K."/>
            <person name="Pitluck S."/>
            <person name="Lowry S."/>
            <person name="Larimer F."/>
            <person name="Land M."/>
            <person name="Hauser L."/>
            <person name="Kyrpides N."/>
            <person name="Ivanova N."/>
            <person name="McMahon K.D."/>
            <person name="Hugenholtz P."/>
        </authorList>
    </citation>
    <scope>NUCLEOTIDE SEQUENCE</scope>
    <source>
        <strain evidence="1">UW-1</strain>
    </source>
</reference>